<dbReference type="PANTHER" id="PTHR10366:SF564">
    <property type="entry name" value="STEROL-4-ALPHA-CARBOXYLATE 3-DEHYDROGENASE, DECARBOXYLATING"/>
    <property type="match status" value="1"/>
</dbReference>
<dbReference type="SUPFAM" id="SSF51735">
    <property type="entry name" value="NAD(P)-binding Rossmann-fold domains"/>
    <property type="match status" value="1"/>
</dbReference>
<evidence type="ECO:0000259" key="3">
    <source>
        <dbReference type="Pfam" id="PF01370"/>
    </source>
</evidence>
<dbReference type="STRING" id="576137.A0A1L7XF25"/>
<comment type="similarity">
    <text evidence="2">Belongs to the NAD(P)-dependent epimerase/dehydratase family. Dihydroflavonol-4-reductase subfamily.</text>
</comment>
<gene>
    <name evidence="4" type="ORF">PAC_13473</name>
</gene>
<keyword evidence="5" id="KW-1185">Reference proteome</keyword>
<dbReference type="PANTHER" id="PTHR10366">
    <property type="entry name" value="NAD DEPENDENT EPIMERASE/DEHYDRATASE"/>
    <property type="match status" value="1"/>
</dbReference>
<keyword evidence="1" id="KW-0560">Oxidoreductase</keyword>
<accession>A0A1L7XF25</accession>
<dbReference type="Proteomes" id="UP000184330">
    <property type="component" value="Unassembled WGS sequence"/>
</dbReference>
<sequence>MTRVLLSGGSGFIAAHVLDCLLKRGHSVVVTLRSQAKVDKIKSAYPNIPVSQLDFAIVEDIAQEGAFDEALKSSVPFEAVIHTASPFHWNARDVKKDLLDPAINGTIGILKATKKNAPMVITSSFAAMINSSDQHAPGYTYSEKDWNPVTMEIATTSPQIGYFASKTFAEKAAWKFCEDEKPNFSVAVINPVIVFGPITHSITSLDAINTSNTIIRNLIQGKITEKLPPSGTFIWVDVRDVALAHVKAMEVPEAGGKRFFLAAGYFSNKKILEVIRKAYPELEEKLPSKNSEDDFPSQIFAIDHSRSEQILGIEYRSFDAAIIDTVKSLQEIGA</sequence>
<dbReference type="OrthoDB" id="2735536at2759"/>
<proteinExistence type="inferred from homology"/>
<dbReference type="InterPro" id="IPR001509">
    <property type="entry name" value="Epimerase_deHydtase"/>
</dbReference>
<dbReference type="FunFam" id="3.40.50.720:FF:000191">
    <property type="entry name" value="Methylglyoxal reductase (NADPH-dependent)"/>
    <property type="match status" value="1"/>
</dbReference>
<protein>
    <submittedName>
        <fullName evidence="4">Related to ketoreductase</fullName>
    </submittedName>
</protein>
<reference evidence="4 5" key="1">
    <citation type="submission" date="2016-03" db="EMBL/GenBank/DDBJ databases">
        <authorList>
            <person name="Ploux O."/>
        </authorList>
    </citation>
    <scope>NUCLEOTIDE SEQUENCE [LARGE SCALE GENOMIC DNA]</scope>
    <source>
        <strain evidence="4 5">UAMH 11012</strain>
    </source>
</reference>
<evidence type="ECO:0000256" key="1">
    <source>
        <dbReference type="ARBA" id="ARBA00023002"/>
    </source>
</evidence>
<dbReference type="AlphaFoldDB" id="A0A1L7XF25"/>
<name>A0A1L7XF25_9HELO</name>
<evidence type="ECO:0000256" key="2">
    <source>
        <dbReference type="ARBA" id="ARBA00023445"/>
    </source>
</evidence>
<dbReference type="InterPro" id="IPR036291">
    <property type="entry name" value="NAD(P)-bd_dom_sf"/>
</dbReference>
<dbReference type="Gene3D" id="3.40.50.720">
    <property type="entry name" value="NAD(P)-binding Rossmann-like Domain"/>
    <property type="match status" value="1"/>
</dbReference>
<dbReference type="InterPro" id="IPR050425">
    <property type="entry name" value="NAD(P)_dehydrat-like"/>
</dbReference>
<evidence type="ECO:0000313" key="4">
    <source>
        <dbReference type="EMBL" id="CZR63576.1"/>
    </source>
</evidence>
<dbReference type="EMBL" id="FJOG01000024">
    <property type="protein sequence ID" value="CZR63576.1"/>
    <property type="molecule type" value="Genomic_DNA"/>
</dbReference>
<evidence type="ECO:0000313" key="5">
    <source>
        <dbReference type="Proteomes" id="UP000184330"/>
    </source>
</evidence>
<feature type="domain" description="NAD-dependent epimerase/dehydratase" evidence="3">
    <location>
        <begin position="4"/>
        <end position="257"/>
    </location>
</feature>
<dbReference type="GO" id="GO:0016616">
    <property type="term" value="F:oxidoreductase activity, acting on the CH-OH group of donors, NAD or NADP as acceptor"/>
    <property type="evidence" value="ECO:0007669"/>
    <property type="project" value="TreeGrafter"/>
</dbReference>
<dbReference type="Pfam" id="PF01370">
    <property type="entry name" value="Epimerase"/>
    <property type="match status" value="1"/>
</dbReference>
<organism evidence="4 5">
    <name type="scientific">Phialocephala subalpina</name>
    <dbReference type="NCBI Taxonomy" id="576137"/>
    <lineage>
        <taxon>Eukaryota</taxon>
        <taxon>Fungi</taxon>
        <taxon>Dikarya</taxon>
        <taxon>Ascomycota</taxon>
        <taxon>Pezizomycotina</taxon>
        <taxon>Leotiomycetes</taxon>
        <taxon>Helotiales</taxon>
        <taxon>Mollisiaceae</taxon>
        <taxon>Phialocephala</taxon>
        <taxon>Phialocephala fortinii species complex</taxon>
    </lineage>
</organism>
<dbReference type="CDD" id="cd05227">
    <property type="entry name" value="AR_SDR_e"/>
    <property type="match status" value="1"/>
</dbReference>